<evidence type="ECO:0000259" key="1">
    <source>
        <dbReference type="Pfam" id="PF01261"/>
    </source>
</evidence>
<dbReference type="PANTHER" id="PTHR12110:SF41">
    <property type="entry name" value="INOSOSE DEHYDRATASE"/>
    <property type="match status" value="1"/>
</dbReference>
<comment type="caution">
    <text evidence="2">The sequence shown here is derived from an EMBL/GenBank/DDBJ whole genome shotgun (WGS) entry which is preliminary data.</text>
</comment>
<name>A0A926IT11_9FIRM</name>
<protein>
    <submittedName>
        <fullName evidence="2">Sugar phosphate isomerase/epimerase</fullName>
    </submittedName>
</protein>
<accession>A0A926IT11</accession>
<dbReference type="InterPro" id="IPR013022">
    <property type="entry name" value="Xyl_isomerase-like_TIM-brl"/>
</dbReference>
<dbReference type="InterPro" id="IPR050312">
    <property type="entry name" value="IolE/XylAMocC-like"/>
</dbReference>
<feature type="domain" description="Xylose isomerase-like TIM barrel" evidence="1">
    <location>
        <begin position="25"/>
        <end position="232"/>
    </location>
</feature>
<dbReference type="Pfam" id="PF01261">
    <property type="entry name" value="AP_endonuc_2"/>
    <property type="match status" value="1"/>
</dbReference>
<dbReference type="Proteomes" id="UP000647416">
    <property type="component" value="Unassembled WGS sequence"/>
</dbReference>
<keyword evidence="2" id="KW-0413">Isomerase</keyword>
<proteinExistence type="predicted"/>
<dbReference type="AlphaFoldDB" id="A0A926IT11"/>
<gene>
    <name evidence="2" type="ORF">H8706_06970</name>
</gene>
<keyword evidence="3" id="KW-1185">Reference proteome</keyword>
<sequence>MSKISLQMYTVREHTKTFEDLKKTFKRLSDIGFEMLQYSIPENFDAKEVKKLFDEYGMVNDSVYCQSLKVGEKMKSVIEECELFNTKYVRVDSIPKGLTNFADGYKCYAHYLNELCTELKKHGIKLVYHFHAFEFKRFGEDTGIDILLKETDPEGVQIIPDTHWIQSGGKNVVEFFTKYADRFDYVHTKDFGIGPQGATWEARPIEFAPVGEGNLDWKPIIEFCKNKGVKSYAIEQDCCYGRDEFDCVKSSFDYLKKMGVDD</sequence>
<dbReference type="RefSeq" id="WP_178347077.1">
    <property type="nucleotide sequence ID" value="NZ_JACRTE010000006.1"/>
</dbReference>
<dbReference type="InterPro" id="IPR036237">
    <property type="entry name" value="Xyl_isomerase-like_sf"/>
</dbReference>
<dbReference type="SUPFAM" id="SSF51658">
    <property type="entry name" value="Xylose isomerase-like"/>
    <property type="match status" value="1"/>
</dbReference>
<dbReference type="GO" id="GO:0016853">
    <property type="term" value="F:isomerase activity"/>
    <property type="evidence" value="ECO:0007669"/>
    <property type="project" value="UniProtKB-KW"/>
</dbReference>
<reference evidence="2" key="1">
    <citation type="submission" date="2020-08" db="EMBL/GenBank/DDBJ databases">
        <title>Genome public.</title>
        <authorList>
            <person name="Liu C."/>
            <person name="Sun Q."/>
        </authorList>
    </citation>
    <scope>NUCLEOTIDE SEQUENCE</scope>
    <source>
        <strain evidence="2">NSJ-50</strain>
    </source>
</reference>
<organism evidence="2 3">
    <name type="scientific">Qingrenia yutianensis</name>
    <dbReference type="NCBI Taxonomy" id="2763676"/>
    <lineage>
        <taxon>Bacteria</taxon>
        <taxon>Bacillati</taxon>
        <taxon>Bacillota</taxon>
        <taxon>Clostridia</taxon>
        <taxon>Eubacteriales</taxon>
        <taxon>Oscillospiraceae</taxon>
        <taxon>Qingrenia</taxon>
    </lineage>
</organism>
<evidence type="ECO:0000313" key="2">
    <source>
        <dbReference type="EMBL" id="MBC8596611.1"/>
    </source>
</evidence>
<dbReference type="EMBL" id="JACRTE010000006">
    <property type="protein sequence ID" value="MBC8596611.1"/>
    <property type="molecule type" value="Genomic_DNA"/>
</dbReference>
<dbReference type="Gene3D" id="3.20.20.150">
    <property type="entry name" value="Divalent-metal-dependent TIM barrel enzymes"/>
    <property type="match status" value="1"/>
</dbReference>
<dbReference type="PANTHER" id="PTHR12110">
    <property type="entry name" value="HYDROXYPYRUVATE ISOMERASE"/>
    <property type="match status" value="1"/>
</dbReference>
<evidence type="ECO:0000313" key="3">
    <source>
        <dbReference type="Proteomes" id="UP000647416"/>
    </source>
</evidence>